<dbReference type="EC" id="2.5.1.18" evidence="4"/>
<dbReference type="SUPFAM" id="SSF47616">
    <property type="entry name" value="GST C-terminal domain-like"/>
    <property type="match status" value="1"/>
</dbReference>
<keyword evidence="6" id="KW-0808">Transferase</keyword>
<comment type="subcellular location">
    <subcellularLocation>
        <location evidence="1">Cytoplasm</location>
        <location evidence="1">Cytosol</location>
    </subcellularLocation>
</comment>
<organism evidence="11 12">
    <name type="scientific">Carlito syrichta</name>
    <name type="common">Philippine tarsier</name>
    <name type="synonym">Tarsius syrichta</name>
    <dbReference type="NCBI Taxonomy" id="1868482"/>
    <lineage>
        <taxon>Eukaryota</taxon>
        <taxon>Metazoa</taxon>
        <taxon>Chordata</taxon>
        <taxon>Craniata</taxon>
        <taxon>Vertebrata</taxon>
        <taxon>Euteleostomi</taxon>
        <taxon>Mammalia</taxon>
        <taxon>Eutheria</taxon>
        <taxon>Euarchontoglires</taxon>
        <taxon>Primates</taxon>
        <taxon>Haplorrhini</taxon>
        <taxon>Tarsiiformes</taxon>
        <taxon>Tarsiidae</taxon>
        <taxon>Carlito</taxon>
    </lineage>
</organism>
<dbReference type="SUPFAM" id="SSF52833">
    <property type="entry name" value="Thioredoxin-like"/>
    <property type="match status" value="1"/>
</dbReference>
<dbReference type="RefSeq" id="XP_008066996.1">
    <property type="nucleotide sequence ID" value="XM_008068805.2"/>
</dbReference>
<evidence type="ECO:0000259" key="10">
    <source>
        <dbReference type="PROSITE" id="PS50405"/>
    </source>
</evidence>
<dbReference type="InterPro" id="IPR036249">
    <property type="entry name" value="Thioredoxin-like_sf"/>
</dbReference>
<evidence type="ECO:0000256" key="4">
    <source>
        <dbReference type="ARBA" id="ARBA00012452"/>
    </source>
</evidence>
<dbReference type="GeneID" id="103271334"/>
<dbReference type="SFLD" id="SFLDS00019">
    <property type="entry name" value="Glutathione_Transferase_(cytos"/>
    <property type="match status" value="1"/>
</dbReference>
<dbReference type="Gene3D" id="1.20.1050.10">
    <property type="match status" value="1"/>
</dbReference>
<evidence type="ECO:0000259" key="9">
    <source>
        <dbReference type="PROSITE" id="PS50404"/>
    </source>
</evidence>
<dbReference type="Proteomes" id="UP000189704">
    <property type="component" value="Unplaced"/>
</dbReference>
<dbReference type="PANTHER" id="PTHR43917">
    <property type="match status" value="1"/>
</dbReference>
<dbReference type="InterPro" id="IPR040075">
    <property type="entry name" value="GST_N_Theta"/>
</dbReference>
<gene>
    <name evidence="12" type="primary">LOC103271334</name>
</gene>
<keyword evidence="11" id="KW-1185">Reference proteome</keyword>
<dbReference type="KEGG" id="csyr:103271334"/>
<dbReference type="InterPro" id="IPR040077">
    <property type="entry name" value="GST_C_Theta"/>
</dbReference>
<evidence type="ECO:0000256" key="7">
    <source>
        <dbReference type="ARBA" id="ARBA00047960"/>
    </source>
</evidence>
<sequence>MGLELYLDLLSQPCHAVYIFAKNGIPFELRPVDLVKGQHVSKDFSQVNSLQKVPVLKEGDFILTESAAILIYLSCKYPTADHWYPSDLQTRARIHEYLGWHADCIRGTFGVPLWTQVLAPLMGAQVPEEKVARNRAAMDQALQWLEDKFLGDKAFLAGQQVTLADLMALEELMQPVALGYALFEGRPQLAAWRGRVEAFLGAELCQEAHGPILSILEQAAKKLLPVPPPAAHATMLRRIARIP</sequence>
<dbReference type="Pfam" id="PF02798">
    <property type="entry name" value="GST_N"/>
    <property type="match status" value="1"/>
</dbReference>
<dbReference type="CDD" id="cd03183">
    <property type="entry name" value="GST_C_Theta"/>
    <property type="match status" value="1"/>
</dbReference>
<dbReference type="OMA" id="YFRTIWL"/>
<dbReference type="InterPro" id="IPR004045">
    <property type="entry name" value="Glutathione_S-Trfase_N"/>
</dbReference>
<dbReference type="Pfam" id="PF00043">
    <property type="entry name" value="GST_C"/>
    <property type="match status" value="1"/>
</dbReference>
<dbReference type="OrthoDB" id="422574at2759"/>
<proteinExistence type="inferred from homology"/>
<dbReference type="AlphaFoldDB" id="A0A1U7UMC6"/>
<evidence type="ECO:0000256" key="8">
    <source>
        <dbReference type="ARBA" id="ARBA00053828"/>
    </source>
</evidence>
<name>A0A1U7UMC6_CARSF</name>
<dbReference type="GO" id="GO:0006749">
    <property type="term" value="P:glutathione metabolic process"/>
    <property type="evidence" value="ECO:0007669"/>
    <property type="project" value="TreeGrafter"/>
</dbReference>
<dbReference type="InterPro" id="IPR040079">
    <property type="entry name" value="Glutathione_S-Trfase"/>
</dbReference>
<dbReference type="PANTHER" id="PTHR43917:SF4">
    <property type="entry name" value="GLUTATHIONE S-TRANSFERASE THETA-2-RELATED"/>
    <property type="match status" value="1"/>
</dbReference>
<feature type="domain" description="GST N-terminal" evidence="9">
    <location>
        <begin position="1"/>
        <end position="81"/>
    </location>
</feature>
<dbReference type="SFLD" id="SFLDG00358">
    <property type="entry name" value="Main_(cytGST)"/>
    <property type="match status" value="1"/>
</dbReference>
<dbReference type="PROSITE" id="PS50404">
    <property type="entry name" value="GST_NTER"/>
    <property type="match status" value="1"/>
</dbReference>
<dbReference type="FunFam" id="3.40.30.10:FF:000086">
    <property type="entry name" value="Glutathione S-transferase theta-1"/>
    <property type="match status" value="1"/>
</dbReference>
<dbReference type="PROSITE" id="PS50405">
    <property type="entry name" value="GST_CTER"/>
    <property type="match status" value="1"/>
</dbReference>
<dbReference type="FunFam" id="1.20.1050.10:FF:000200">
    <property type="entry name" value="Glutathione S-transferase theta-2B"/>
    <property type="match status" value="1"/>
</dbReference>
<comment type="similarity">
    <text evidence="2">Belongs to the GST superfamily. Theta family.</text>
</comment>
<dbReference type="GO" id="GO:0005829">
    <property type="term" value="C:cytosol"/>
    <property type="evidence" value="ECO:0007669"/>
    <property type="project" value="UniProtKB-SubCell"/>
</dbReference>
<dbReference type="InterPro" id="IPR010987">
    <property type="entry name" value="Glutathione-S-Trfase_C-like"/>
</dbReference>
<evidence type="ECO:0000256" key="3">
    <source>
        <dbReference type="ARBA" id="ARBA00011738"/>
    </source>
</evidence>
<evidence type="ECO:0000256" key="6">
    <source>
        <dbReference type="ARBA" id="ARBA00022679"/>
    </source>
</evidence>
<dbReference type="InterPro" id="IPR004046">
    <property type="entry name" value="GST_C"/>
</dbReference>
<accession>A0A1U7UMC6</accession>
<evidence type="ECO:0000313" key="11">
    <source>
        <dbReference type="Proteomes" id="UP000189704"/>
    </source>
</evidence>
<dbReference type="CDD" id="cd03050">
    <property type="entry name" value="GST_N_Theta"/>
    <property type="match status" value="1"/>
</dbReference>
<reference evidence="12" key="1">
    <citation type="submission" date="2025-08" db="UniProtKB">
        <authorList>
            <consortium name="RefSeq"/>
        </authorList>
    </citation>
    <scope>IDENTIFICATION</scope>
</reference>
<dbReference type="STRING" id="1868482.ENSTSYP00000007580"/>
<dbReference type="Gene3D" id="3.40.30.10">
    <property type="entry name" value="Glutaredoxin"/>
    <property type="match status" value="1"/>
</dbReference>
<feature type="domain" description="GST C-terminal" evidence="10">
    <location>
        <begin position="87"/>
        <end position="223"/>
    </location>
</feature>
<comment type="subunit">
    <text evidence="3">Homodimer.</text>
</comment>
<dbReference type="InterPro" id="IPR051369">
    <property type="entry name" value="GST_Theta"/>
</dbReference>
<comment type="catalytic activity">
    <reaction evidence="7">
        <text>RX + glutathione = an S-substituted glutathione + a halide anion + H(+)</text>
        <dbReference type="Rhea" id="RHEA:16437"/>
        <dbReference type="ChEBI" id="CHEBI:15378"/>
        <dbReference type="ChEBI" id="CHEBI:16042"/>
        <dbReference type="ChEBI" id="CHEBI:17792"/>
        <dbReference type="ChEBI" id="CHEBI:57925"/>
        <dbReference type="ChEBI" id="CHEBI:90779"/>
        <dbReference type="EC" id="2.5.1.18"/>
    </reaction>
</comment>
<dbReference type="GO" id="GO:0004364">
    <property type="term" value="F:glutathione transferase activity"/>
    <property type="evidence" value="ECO:0007669"/>
    <property type="project" value="UniProtKB-EC"/>
</dbReference>
<dbReference type="InterPro" id="IPR036282">
    <property type="entry name" value="Glutathione-S-Trfase_C_sf"/>
</dbReference>
<evidence type="ECO:0000256" key="5">
    <source>
        <dbReference type="ARBA" id="ARBA00022490"/>
    </source>
</evidence>
<evidence type="ECO:0000256" key="2">
    <source>
        <dbReference type="ARBA" id="ARBA00009899"/>
    </source>
</evidence>
<evidence type="ECO:0000313" key="12">
    <source>
        <dbReference type="RefSeq" id="XP_008066996.1"/>
    </source>
</evidence>
<protein>
    <recommendedName>
        <fullName evidence="4">glutathione transferase</fullName>
        <ecNumber evidence="4">2.5.1.18</ecNumber>
    </recommendedName>
</protein>
<comment type="function">
    <text evidence="8">Conjugation of reduced glutathione to a wide number of exogenous and endogenous hydrophobic electrophiles. Has a sulfatase activity.</text>
</comment>
<keyword evidence="5" id="KW-0963">Cytoplasm</keyword>
<evidence type="ECO:0000256" key="1">
    <source>
        <dbReference type="ARBA" id="ARBA00004514"/>
    </source>
</evidence>